<dbReference type="InterPro" id="IPR023780">
    <property type="entry name" value="Chromo_domain"/>
</dbReference>
<dbReference type="Pfam" id="PF17917">
    <property type="entry name" value="RT_RNaseH"/>
    <property type="match status" value="1"/>
</dbReference>
<dbReference type="PANTHER" id="PTHR37984:SF5">
    <property type="entry name" value="PROTEIN NYNRIN-LIKE"/>
    <property type="match status" value="1"/>
</dbReference>
<dbReference type="GO" id="GO:0003677">
    <property type="term" value="F:DNA binding"/>
    <property type="evidence" value="ECO:0007669"/>
    <property type="project" value="UniProtKB-KW"/>
</dbReference>
<evidence type="ECO:0000256" key="17">
    <source>
        <dbReference type="ARBA" id="ARBA00023125"/>
    </source>
</evidence>
<dbReference type="Proteomes" id="UP000261560">
    <property type="component" value="Unplaced"/>
</dbReference>
<dbReference type="Gene3D" id="3.30.420.10">
    <property type="entry name" value="Ribonuclease H-like superfamily/Ribonuclease H"/>
    <property type="match status" value="1"/>
</dbReference>
<dbReference type="FunFam" id="3.30.420.10:FF:000032">
    <property type="entry name" value="Retrovirus-related Pol polyprotein from transposon 297-like Protein"/>
    <property type="match status" value="1"/>
</dbReference>
<evidence type="ECO:0000259" key="20">
    <source>
        <dbReference type="PROSITE" id="PS50013"/>
    </source>
</evidence>
<reference evidence="23" key="2">
    <citation type="submission" date="2025-09" db="UniProtKB">
        <authorList>
            <consortium name="Ensembl"/>
        </authorList>
    </citation>
    <scope>IDENTIFICATION</scope>
</reference>
<evidence type="ECO:0000256" key="15">
    <source>
        <dbReference type="ARBA" id="ARBA00022918"/>
    </source>
</evidence>
<keyword evidence="11" id="KW-0255">Endonuclease</keyword>
<evidence type="ECO:0000256" key="5">
    <source>
        <dbReference type="ARBA" id="ARBA00022670"/>
    </source>
</evidence>
<evidence type="ECO:0000256" key="13">
    <source>
        <dbReference type="ARBA" id="ARBA00022842"/>
    </source>
</evidence>
<dbReference type="Ensembl" id="ENSOMET00000019168.1">
    <property type="protein sequence ID" value="ENSOMEP00000029553.1"/>
    <property type="gene ID" value="ENSOMEG00000013280.1"/>
</dbReference>
<dbReference type="InterPro" id="IPR000477">
    <property type="entry name" value="RT_dom"/>
</dbReference>
<dbReference type="SUPFAM" id="SSF53098">
    <property type="entry name" value="Ribonuclease H-like"/>
    <property type="match status" value="1"/>
</dbReference>
<evidence type="ECO:0000256" key="7">
    <source>
        <dbReference type="ARBA" id="ARBA00022695"/>
    </source>
</evidence>
<keyword evidence="17" id="KW-0238">DNA-binding</keyword>
<keyword evidence="14" id="KW-0229">DNA integration</keyword>
<dbReference type="GeneTree" id="ENSGT01060000248608"/>
<keyword evidence="8" id="KW-0540">Nuclease</keyword>
<protein>
    <recommendedName>
        <fullName evidence="19">Gypsy retrotransposon integrase-like protein 1</fullName>
        <ecNumber evidence="4">2.7.7.49</ecNumber>
        <ecNumber evidence="3">3.1.26.4</ecNumber>
    </recommendedName>
</protein>
<keyword evidence="6" id="KW-0808">Transferase</keyword>
<feature type="domain" description="Integrase catalytic" evidence="22">
    <location>
        <begin position="658"/>
        <end position="817"/>
    </location>
</feature>
<keyword evidence="16" id="KW-0239">DNA-directed DNA polymerase</keyword>
<proteinExistence type="inferred from homology"/>
<comment type="similarity">
    <text evidence="2">Belongs to the beta type-B retroviral polymerase family. HERV class-II K(HML-2) pol subfamily.</text>
</comment>
<feature type="domain" description="Reverse transcriptase" evidence="21">
    <location>
        <begin position="140"/>
        <end position="319"/>
    </location>
</feature>
<feature type="domain" description="Chromo" evidence="20">
    <location>
        <begin position="959"/>
        <end position="1017"/>
    </location>
</feature>
<evidence type="ECO:0000313" key="23">
    <source>
        <dbReference type="Ensembl" id="ENSOMEP00000029553.1"/>
    </source>
</evidence>
<keyword evidence="18" id="KW-0233">DNA recombination</keyword>
<dbReference type="Pfam" id="PF00665">
    <property type="entry name" value="rve"/>
    <property type="match status" value="1"/>
</dbReference>
<keyword evidence="9" id="KW-0479">Metal-binding</keyword>
<name>A0A3B3DHH2_ORYME</name>
<dbReference type="InterPro" id="IPR000953">
    <property type="entry name" value="Chromo/chromo_shadow_dom"/>
</dbReference>
<dbReference type="SUPFAM" id="SSF56672">
    <property type="entry name" value="DNA/RNA polymerases"/>
    <property type="match status" value="1"/>
</dbReference>
<comment type="subcellular location">
    <subcellularLocation>
        <location evidence="1">Nucleus</location>
    </subcellularLocation>
</comment>
<dbReference type="AlphaFoldDB" id="A0A3B3DHH2"/>
<dbReference type="Pfam" id="PF00078">
    <property type="entry name" value="RVT_1"/>
    <property type="match status" value="1"/>
</dbReference>
<keyword evidence="7" id="KW-0548">Nucleotidyltransferase</keyword>
<dbReference type="FunFam" id="1.10.340.70:FF:000001">
    <property type="entry name" value="Retrovirus-related Pol polyprotein from transposon gypsy-like Protein"/>
    <property type="match status" value="1"/>
</dbReference>
<dbReference type="Gene3D" id="1.10.340.70">
    <property type="match status" value="1"/>
</dbReference>
<evidence type="ECO:0000256" key="11">
    <source>
        <dbReference type="ARBA" id="ARBA00022759"/>
    </source>
</evidence>
<dbReference type="InterPro" id="IPR021109">
    <property type="entry name" value="Peptidase_aspartic_dom_sf"/>
</dbReference>
<dbReference type="GO" id="GO:0004523">
    <property type="term" value="F:RNA-DNA hybrid ribonuclease activity"/>
    <property type="evidence" value="ECO:0007669"/>
    <property type="project" value="UniProtKB-EC"/>
</dbReference>
<dbReference type="Gene3D" id="2.40.50.40">
    <property type="match status" value="1"/>
</dbReference>
<dbReference type="InterPro" id="IPR016197">
    <property type="entry name" value="Chromo-like_dom_sf"/>
</dbReference>
<evidence type="ECO:0000256" key="4">
    <source>
        <dbReference type="ARBA" id="ARBA00012493"/>
    </source>
</evidence>
<dbReference type="PROSITE" id="PS50994">
    <property type="entry name" value="INTEGRASE"/>
    <property type="match status" value="1"/>
</dbReference>
<evidence type="ECO:0000256" key="9">
    <source>
        <dbReference type="ARBA" id="ARBA00022723"/>
    </source>
</evidence>
<dbReference type="InterPro" id="IPR012337">
    <property type="entry name" value="RNaseH-like_sf"/>
</dbReference>
<evidence type="ECO:0000256" key="12">
    <source>
        <dbReference type="ARBA" id="ARBA00022801"/>
    </source>
</evidence>
<dbReference type="Pfam" id="PF00385">
    <property type="entry name" value="Chromo"/>
    <property type="match status" value="1"/>
</dbReference>
<evidence type="ECO:0000259" key="21">
    <source>
        <dbReference type="PROSITE" id="PS50878"/>
    </source>
</evidence>
<accession>A0A3B3DHH2</accession>
<dbReference type="CDD" id="cd09274">
    <property type="entry name" value="RNase_HI_RT_Ty3"/>
    <property type="match status" value="1"/>
</dbReference>
<dbReference type="InterPro" id="IPR043128">
    <property type="entry name" value="Rev_trsase/Diguanyl_cyclase"/>
</dbReference>
<dbReference type="Pfam" id="PF24626">
    <property type="entry name" value="SH3_Tf2-1"/>
    <property type="match status" value="1"/>
</dbReference>
<dbReference type="InterPro" id="IPR043502">
    <property type="entry name" value="DNA/RNA_pol_sf"/>
</dbReference>
<dbReference type="FunFam" id="3.10.20.370:FF:000003">
    <property type="entry name" value="Transposon Tf2-6 polyprotein"/>
    <property type="match status" value="1"/>
</dbReference>
<keyword evidence="13" id="KW-0460">Magnesium</keyword>
<evidence type="ECO:0000256" key="3">
    <source>
        <dbReference type="ARBA" id="ARBA00012180"/>
    </source>
</evidence>
<dbReference type="Gene3D" id="3.30.70.270">
    <property type="match status" value="2"/>
</dbReference>
<dbReference type="InterPro" id="IPR041588">
    <property type="entry name" value="Integrase_H2C2"/>
</dbReference>
<evidence type="ECO:0000313" key="24">
    <source>
        <dbReference type="Proteomes" id="UP000261560"/>
    </source>
</evidence>
<evidence type="ECO:0000256" key="2">
    <source>
        <dbReference type="ARBA" id="ARBA00010879"/>
    </source>
</evidence>
<dbReference type="EC" id="2.7.7.49" evidence="4"/>
<dbReference type="GO" id="GO:0003887">
    <property type="term" value="F:DNA-directed DNA polymerase activity"/>
    <property type="evidence" value="ECO:0007669"/>
    <property type="project" value="UniProtKB-KW"/>
</dbReference>
<dbReference type="InterPro" id="IPR056924">
    <property type="entry name" value="SH3_Tf2-1"/>
</dbReference>
<keyword evidence="24" id="KW-1185">Reference proteome</keyword>
<dbReference type="Pfam" id="PF17921">
    <property type="entry name" value="Integrase_H2C2"/>
    <property type="match status" value="1"/>
</dbReference>
<evidence type="ECO:0000256" key="8">
    <source>
        <dbReference type="ARBA" id="ARBA00022722"/>
    </source>
</evidence>
<dbReference type="InterPro" id="IPR041373">
    <property type="entry name" value="RT_RNaseH"/>
</dbReference>
<dbReference type="GO" id="GO:0006508">
    <property type="term" value="P:proteolysis"/>
    <property type="evidence" value="ECO:0007669"/>
    <property type="project" value="UniProtKB-KW"/>
</dbReference>
<evidence type="ECO:0000256" key="10">
    <source>
        <dbReference type="ARBA" id="ARBA00022750"/>
    </source>
</evidence>
<dbReference type="PROSITE" id="PS50013">
    <property type="entry name" value="CHROMO_2"/>
    <property type="match status" value="1"/>
</dbReference>
<dbReference type="EC" id="3.1.26.4" evidence="3"/>
<dbReference type="InterPro" id="IPR001584">
    <property type="entry name" value="Integrase_cat-core"/>
</dbReference>
<dbReference type="PANTHER" id="PTHR37984">
    <property type="entry name" value="PROTEIN CBG26694"/>
    <property type="match status" value="1"/>
</dbReference>
<dbReference type="GO" id="GO:0003964">
    <property type="term" value="F:RNA-directed DNA polymerase activity"/>
    <property type="evidence" value="ECO:0007669"/>
    <property type="project" value="UniProtKB-KW"/>
</dbReference>
<dbReference type="OMA" id="HYHEYLA"/>
<reference evidence="23" key="1">
    <citation type="submission" date="2025-08" db="UniProtKB">
        <authorList>
            <consortium name="Ensembl"/>
        </authorList>
    </citation>
    <scope>IDENTIFICATION</scope>
</reference>
<keyword evidence="10" id="KW-0064">Aspartyl protease</keyword>
<evidence type="ECO:0000256" key="1">
    <source>
        <dbReference type="ARBA" id="ARBA00004123"/>
    </source>
</evidence>
<dbReference type="PaxDb" id="30732-ENSOMEP00000029553"/>
<keyword evidence="12" id="KW-0378">Hydrolase</keyword>
<dbReference type="InterPro" id="IPR036397">
    <property type="entry name" value="RNaseH_sf"/>
</dbReference>
<dbReference type="PROSITE" id="PS50878">
    <property type="entry name" value="RT_POL"/>
    <property type="match status" value="1"/>
</dbReference>
<evidence type="ECO:0000256" key="16">
    <source>
        <dbReference type="ARBA" id="ARBA00022932"/>
    </source>
</evidence>
<evidence type="ECO:0000256" key="6">
    <source>
        <dbReference type="ARBA" id="ARBA00022679"/>
    </source>
</evidence>
<keyword evidence="5" id="KW-0645">Protease</keyword>
<organism evidence="23 24">
    <name type="scientific">Oryzias melastigma</name>
    <name type="common">Marine medaka</name>
    <dbReference type="NCBI Taxonomy" id="30732"/>
    <lineage>
        <taxon>Eukaryota</taxon>
        <taxon>Metazoa</taxon>
        <taxon>Chordata</taxon>
        <taxon>Craniata</taxon>
        <taxon>Vertebrata</taxon>
        <taxon>Euteleostomi</taxon>
        <taxon>Actinopterygii</taxon>
        <taxon>Neopterygii</taxon>
        <taxon>Teleostei</taxon>
        <taxon>Neoteleostei</taxon>
        <taxon>Acanthomorphata</taxon>
        <taxon>Ovalentaria</taxon>
        <taxon>Atherinomorphae</taxon>
        <taxon>Beloniformes</taxon>
        <taxon>Adrianichthyidae</taxon>
        <taxon>Oryziinae</taxon>
        <taxon>Oryzias</taxon>
    </lineage>
</organism>
<dbReference type="CDD" id="cd01647">
    <property type="entry name" value="RT_LTR"/>
    <property type="match status" value="1"/>
</dbReference>
<dbReference type="InterPro" id="IPR050951">
    <property type="entry name" value="Retrovirus_Pol_polyprotein"/>
</dbReference>
<keyword evidence="15" id="KW-0695">RNA-directed DNA polymerase</keyword>
<evidence type="ECO:0000256" key="18">
    <source>
        <dbReference type="ARBA" id="ARBA00023172"/>
    </source>
</evidence>
<evidence type="ECO:0000259" key="22">
    <source>
        <dbReference type="PROSITE" id="PS50994"/>
    </source>
</evidence>
<dbReference type="GO" id="GO:0046872">
    <property type="term" value="F:metal ion binding"/>
    <property type="evidence" value="ECO:0007669"/>
    <property type="project" value="UniProtKB-KW"/>
</dbReference>
<evidence type="ECO:0000256" key="19">
    <source>
        <dbReference type="ARBA" id="ARBA00039658"/>
    </source>
</evidence>
<dbReference type="STRING" id="30732.ENSOMEP00000029553"/>
<dbReference type="SUPFAM" id="SSF54160">
    <property type="entry name" value="Chromo domain-like"/>
    <property type="match status" value="1"/>
</dbReference>
<dbReference type="Gene3D" id="2.40.70.10">
    <property type="entry name" value="Acid Proteases"/>
    <property type="match status" value="1"/>
</dbReference>
<dbReference type="Gene3D" id="3.10.20.370">
    <property type="match status" value="1"/>
</dbReference>
<dbReference type="GO" id="GO:0006310">
    <property type="term" value="P:DNA recombination"/>
    <property type="evidence" value="ECO:0007669"/>
    <property type="project" value="UniProtKB-KW"/>
</dbReference>
<sequence length="1021" mass="115656">MQLENHFEEIKFHVIPQTDSPLLLGLSWLKIHNPQINWGSGRILGWGSGCHNTCLRAMEGSTSGPQFTKLEEYPDLAKVPAVYHDLKEVFNKEKASSLPPHRPYDCSIELLPGTSPPRGRLYSLSGPERESMERYIKESLAAGLIRPSSSPAGAGFFFVKKKDGGLRPCIDYRGLNQITVRNRYPLPLMSSAFDLLQGAMIFTKLDLRNAYHLVRMRAGDEWKTAFNTPSGHFEYQVMPFGLTNAPAVFQNLVNDVLGDMLNKYVFVYLDDILVFSRTKAEHIRHVRTVLQRLLQNKLYVKAEKCEFHVSTTSFLGLIIESGKVKMDPSKVQAVLDWPRPHNRKQLQRFLGFSNFYRRFIRDYSRVAAPLHVLTSPKKAFVWEEASEKAFQRLKTLFTSAPVLITPDSTKQFIVEVDASDTGVGAVLSQRSSLDQKVHPCAFFSRRLTCAERNYDVGDKELLAIKEALEEWRHWLEGTETPFLVYTDHKNLEYLKSAKRLNSRQARWALFFSRFCFALSYRPGSKNTKADALSRRDQEPAIQPPPDYILPQSARLATLRTDIEREVMAANENTGSPSACPTGCLFVPDPLRAKVIQWFHASRLFCHPGQRRTQTLIRQRFWWPTLRADVREYVSACPECARVKPTTRSPAGHLHPLPVPRRPWSHISMDFVTGLPLSCGKTVVLTVVDRFSKMVHFIALPKLPSAKETAEVLLQEVFRLHGVPRDIVSDRGPQFTSRFWAEFCRLLNVSVSLTSGFHPQSNGQAERLNQQLKTSLRLLCGRSPTTWSGNLVWAEFAHNSLPSSATGLSPFHVVYGYQPPLFCSQEGSVSVPSAHASARRCQRAWRQARQVLLRTVDGYCAGANRQRSPVPTYLVGQKVWLSTADLPLRLETKKLAPRFVGPFPIAKVVNPVAVRLRLPRPLRVHPTFHVSRVKPVVSSPLVPPADGPPPARFIDGGPAYTVRRLMRSRRRGRGNQYLVDWEGYGPEERSWVPARFILDPELIAQFHREHPEHPGRPSGAGR</sequence>
<evidence type="ECO:0000256" key="14">
    <source>
        <dbReference type="ARBA" id="ARBA00022908"/>
    </source>
</evidence>
<dbReference type="SMART" id="SM00298">
    <property type="entry name" value="CHROMO"/>
    <property type="match status" value="1"/>
</dbReference>
<dbReference type="FunFam" id="3.30.70.270:FF:000020">
    <property type="entry name" value="Transposon Tf2-6 polyprotein-like Protein"/>
    <property type="match status" value="1"/>
</dbReference>
<dbReference type="Gene3D" id="3.10.10.10">
    <property type="entry name" value="HIV Type 1 Reverse Transcriptase, subunit A, domain 1"/>
    <property type="match status" value="1"/>
</dbReference>
<dbReference type="GO" id="GO:0015074">
    <property type="term" value="P:DNA integration"/>
    <property type="evidence" value="ECO:0007669"/>
    <property type="project" value="UniProtKB-KW"/>
</dbReference>
<dbReference type="GO" id="GO:0004190">
    <property type="term" value="F:aspartic-type endopeptidase activity"/>
    <property type="evidence" value="ECO:0007669"/>
    <property type="project" value="UniProtKB-KW"/>
</dbReference>
<dbReference type="GO" id="GO:0005634">
    <property type="term" value="C:nucleus"/>
    <property type="evidence" value="ECO:0007669"/>
    <property type="project" value="UniProtKB-SubCell"/>
</dbReference>